<sequence>MTAQSSQIQSSGNHDTLGSELLNPDIDAQALGRLGEEFVSSWLKSRGWDIIDRNWSSRYGEIDIVAFDDERTLVFVEVKTRRSNRQGTGQEAVTYRKRMNLRSAASQWLLAPEHRCRRNGLRFDVVALDASGASLRIRHIMKAF</sequence>
<gene>
    <name evidence="3" type="ORF">GXW98_02115</name>
</gene>
<evidence type="ECO:0000256" key="1">
    <source>
        <dbReference type="ARBA" id="ARBA00006738"/>
    </source>
</evidence>
<dbReference type="HAMAP" id="MF_00048">
    <property type="entry name" value="UPF0102"/>
    <property type="match status" value="1"/>
</dbReference>
<dbReference type="InterPro" id="IPR003509">
    <property type="entry name" value="UPF0102_YraN-like"/>
</dbReference>
<accession>A0A971CYE2</accession>
<dbReference type="InterPro" id="IPR011856">
    <property type="entry name" value="tRNA_endonuc-like_dom_sf"/>
</dbReference>
<reference evidence="3" key="1">
    <citation type="journal article" date="2020" name="Biotechnol. Biofuels">
        <title>New insights from the biogas microbiome by comprehensive genome-resolved metagenomics of nearly 1600 species originating from multiple anaerobic digesters.</title>
        <authorList>
            <person name="Campanaro S."/>
            <person name="Treu L."/>
            <person name="Rodriguez-R L.M."/>
            <person name="Kovalovszki A."/>
            <person name="Ziels R.M."/>
            <person name="Maus I."/>
            <person name="Zhu X."/>
            <person name="Kougias P.G."/>
            <person name="Basile A."/>
            <person name="Luo G."/>
            <person name="Schluter A."/>
            <person name="Konstantinidis K.T."/>
            <person name="Angelidaki I."/>
        </authorList>
    </citation>
    <scope>NUCLEOTIDE SEQUENCE</scope>
    <source>
        <strain evidence="3">AS01afH2WH_6</strain>
    </source>
</reference>
<proteinExistence type="inferred from homology"/>
<dbReference type="CDD" id="cd20736">
    <property type="entry name" value="PoNe_Nuclease"/>
    <property type="match status" value="1"/>
</dbReference>
<dbReference type="AlphaFoldDB" id="A0A971CYE2"/>
<evidence type="ECO:0000313" key="3">
    <source>
        <dbReference type="EMBL" id="NLT79067.1"/>
    </source>
</evidence>
<evidence type="ECO:0000313" key="4">
    <source>
        <dbReference type="Proteomes" id="UP000767327"/>
    </source>
</evidence>
<dbReference type="Gene3D" id="3.40.1350.10">
    <property type="match status" value="1"/>
</dbReference>
<name>A0A971CYE2_9BIFI</name>
<dbReference type="PANTHER" id="PTHR34039:SF1">
    <property type="entry name" value="UPF0102 PROTEIN YRAN"/>
    <property type="match status" value="1"/>
</dbReference>
<dbReference type="Pfam" id="PF02021">
    <property type="entry name" value="UPF0102"/>
    <property type="match status" value="1"/>
</dbReference>
<dbReference type="SUPFAM" id="SSF52980">
    <property type="entry name" value="Restriction endonuclease-like"/>
    <property type="match status" value="1"/>
</dbReference>
<reference evidence="3" key="2">
    <citation type="submission" date="2020-01" db="EMBL/GenBank/DDBJ databases">
        <authorList>
            <person name="Campanaro S."/>
        </authorList>
    </citation>
    <scope>NUCLEOTIDE SEQUENCE</scope>
    <source>
        <strain evidence="3">AS01afH2WH_6</strain>
    </source>
</reference>
<evidence type="ECO:0000256" key="2">
    <source>
        <dbReference type="HAMAP-Rule" id="MF_00048"/>
    </source>
</evidence>
<comment type="caution">
    <text evidence="3">The sequence shown here is derived from an EMBL/GenBank/DDBJ whole genome shotgun (WGS) entry which is preliminary data.</text>
</comment>
<dbReference type="RefSeq" id="WP_273172701.1">
    <property type="nucleotide sequence ID" value="NZ_JAAXZR010000009.1"/>
</dbReference>
<comment type="similarity">
    <text evidence="1 2">Belongs to the UPF0102 family.</text>
</comment>
<dbReference type="InterPro" id="IPR011335">
    <property type="entry name" value="Restrct_endonuc-II-like"/>
</dbReference>
<dbReference type="PANTHER" id="PTHR34039">
    <property type="entry name" value="UPF0102 PROTEIN YRAN"/>
    <property type="match status" value="1"/>
</dbReference>
<dbReference type="NCBIfam" id="NF009150">
    <property type="entry name" value="PRK12497.1-3"/>
    <property type="match status" value="1"/>
</dbReference>
<dbReference type="NCBIfam" id="TIGR00252">
    <property type="entry name" value="YraN family protein"/>
    <property type="match status" value="1"/>
</dbReference>
<dbReference type="Proteomes" id="UP000767327">
    <property type="component" value="Unassembled WGS sequence"/>
</dbReference>
<dbReference type="NCBIfam" id="NF009154">
    <property type="entry name" value="PRK12497.3-3"/>
    <property type="match status" value="1"/>
</dbReference>
<organism evidence="3 4">
    <name type="scientific">Bifidobacterium crudilactis</name>
    <dbReference type="NCBI Taxonomy" id="327277"/>
    <lineage>
        <taxon>Bacteria</taxon>
        <taxon>Bacillati</taxon>
        <taxon>Actinomycetota</taxon>
        <taxon>Actinomycetes</taxon>
        <taxon>Bifidobacteriales</taxon>
        <taxon>Bifidobacteriaceae</taxon>
        <taxon>Bifidobacterium</taxon>
    </lineage>
</organism>
<protein>
    <recommendedName>
        <fullName evidence="2">UPF0102 protein GXW98_02115</fullName>
    </recommendedName>
</protein>
<dbReference type="EMBL" id="JAAXZR010000009">
    <property type="protein sequence ID" value="NLT79067.1"/>
    <property type="molecule type" value="Genomic_DNA"/>
</dbReference>
<dbReference type="GO" id="GO:0003676">
    <property type="term" value="F:nucleic acid binding"/>
    <property type="evidence" value="ECO:0007669"/>
    <property type="project" value="InterPro"/>
</dbReference>